<dbReference type="Proteomes" id="UP000650424">
    <property type="component" value="Unassembled WGS sequence"/>
</dbReference>
<reference evidence="13 14" key="1">
    <citation type="submission" date="2020-08" db="EMBL/GenBank/DDBJ databases">
        <title>Novel species isolated from subtropical streams in China.</title>
        <authorList>
            <person name="Lu H."/>
        </authorList>
    </citation>
    <scope>NUCLEOTIDE SEQUENCE [LARGE SCALE GENOMIC DNA]</scope>
    <source>
        <strain evidence="13 14">CY18W</strain>
    </source>
</reference>
<feature type="transmembrane region" description="Helical" evidence="10">
    <location>
        <begin position="178"/>
        <end position="197"/>
    </location>
</feature>
<accession>A0ABR6ZUJ2</accession>
<dbReference type="EMBL" id="JACOGF010000010">
    <property type="protein sequence ID" value="MBC3919561.1"/>
    <property type="molecule type" value="Genomic_DNA"/>
</dbReference>
<dbReference type="InterPro" id="IPR004089">
    <property type="entry name" value="MCPsignal_dom"/>
</dbReference>
<evidence type="ECO:0000256" key="6">
    <source>
        <dbReference type="ARBA" id="ARBA00023136"/>
    </source>
</evidence>
<comment type="similarity">
    <text evidence="7">Belongs to the methyl-accepting chemotaxis (MCP) protein family.</text>
</comment>
<keyword evidence="3" id="KW-0488">Methylation</keyword>
<dbReference type="InterPro" id="IPR051310">
    <property type="entry name" value="MCP_chemotaxis"/>
</dbReference>
<dbReference type="InterPro" id="IPR004090">
    <property type="entry name" value="Chemotax_Me-accpt_rcpt"/>
</dbReference>
<gene>
    <name evidence="13" type="ORF">H8L32_18890</name>
</gene>
<keyword evidence="5 10" id="KW-1133">Transmembrane helix</keyword>
<feature type="compositionally biased region" description="Polar residues" evidence="9">
    <location>
        <begin position="525"/>
        <end position="537"/>
    </location>
</feature>
<comment type="caution">
    <text evidence="13">The sequence shown here is derived from an EMBL/GenBank/DDBJ whole genome shotgun (WGS) entry which is preliminary data.</text>
</comment>
<evidence type="ECO:0000256" key="3">
    <source>
        <dbReference type="ARBA" id="ARBA00022481"/>
    </source>
</evidence>
<dbReference type="InterPro" id="IPR003660">
    <property type="entry name" value="HAMP_dom"/>
</dbReference>
<proteinExistence type="inferred from homology"/>
<dbReference type="SMART" id="SM01049">
    <property type="entry name" value="Cache_2"/>
    <property type="match status" value="1"/>
</dbReference>
<dbReference type="Gene3D" id="3.30.450.20">
    <property type="entry name" value="PAS domain"/>
    <property type="match status" value="1"/>
</dbReference>
<feature type="domain" description="Methyl-accepting transducer" evidence="11">
    <location>
        <begin position="261"/>
        <end position="490"/>
    </location>
</feature>
<sequence>MKLSTRIILLCAITLFGISIISVISLYSLRQSMLKERKEQISNMVEMAYAAMEKAHALEQAGKLTRDDAQKQAKLAISSFHKDEMYFFVRGYNDDLLLVHPKASRIGVPQKDMKESGDRYRASLANSAIGIVQAPGTRPGVEAPVDKIYAVKRFTPWEWLVGTGTYIDDINESFWQQAGILLGVGCIMMAMVGVIAWRITRAILGQLGGEPAYAAEVVGHIAEGDLTTDISLRHNDESSLLFAIKSMRDKLAAVVSEVRTGSESIATASGEIASGNLDLSNRTEQQAGALEETSSTMEELTSTVKQNADNARQANQLAISASEVATQGGSVVGKVVATMGSINESSKKIVDIISVIDGIAFQTNILALNAAVEAARAGEQGRGFAVVASEVRNLAQRSASAAKEIKTLIDSSAEKVEEGGKLVAIAGSTMDEVVASVRRVTDIVAEIASASQEQSSGIEQVNHAIVDMDNMTQQNAALVEQASAAAQAMNEQAAALAQVVNIFKVQQASIAPQVSRANIRPAQPGQPSQSNQPRRLR</sequence>
<evidence type="ECO:0000256" key="8">
    <source>
        <dbReference type="PROSITE-ProRule" id="PRU00284"/>
    </source>
</evidence>
<dbReference type="InterPro" id="IPR033480">
    <property type="entry name" value="sCache_2"/>
</dbReference>
<feature type="region of interest" description="Disordered" evidence="9">
    <location>
        <begin position="515"/>
        <end position="537"/>
    </location>
</feature>
<dbReference type="PROSITE" id="PS50885">
    <property type="entry name" value="HAMP"/>
    <property type="match status" value="1"/>
</dbReference>
<dbReference type="SUPFAM" id="SSF58104">
    <property type="entry name" value="Methyl-accepting chemotaxis protein (MCP) signaling domain"/>
    <property type="match status" value="1"/>
</dbReference>
<keyword evidence="14" id="KW-1185">Reference proteome</keyword>
<organism evidence="13 14">
    <name type="scientific">Undibacterium hunanense</name>
    <dbReference type="NCBI Taxonomy" id="2762292"/>
    <lineage>
        <taxon>Bacteria</taxon>
        <taxon>Pseudomonadati</taxon>
        <taxon>Pseudomonadota</taxon>
        <taxon>Betaproteobacteria</taxon>
        <taxon>Burkholderiales</taxon>
        <taxon>Oxalobacteraceae</taxon>
        <taxon>Undibacterium</taxon>
    </lineage>
</organism>
<keyword evidence="2" id="KW-1003">Cell membrane</keyword>
<dbReference type="PANTHER" id="PTHR43531:SF14">
    <property type="entry name" value="METHYL-ACCEPTING CHEMOTAXIS PROTEIN I-RELATED"/>
    <property type="match status" value="1"/>
</dbReference>
<dbReference type="CDD" id="cd11386">
    <property type="entry name" value="MCP_signal"/>
    <property type="match status" value="1"/>
</dbReference>
<evidence type="ECO:0000259" key="12">
    <source>
        <dbReference type="PROSITE" id="PS50885"/>
    </source>
</evidence>
<dbReference type="Pfam" id="PF00015">
    <property type="entry name" value="MCPsignal"/>
    <property type="match status" value="1"/>
</dbReference>
<dbReference type="RefSeq" id="WP_186948823.1">
    <property type="nucleotide sequence ID" value="NZ_JACOGF010000010.1"/>
</dbReference>
<evidence type="ECO:0000256" key="4">
    <source>
        <dbReference type="ARBA" id="ARBA00022692"/>
    </source>
</evidence>
<evidence type="ECO:0000256" key="2">
    <source>
        <dbReference type="ARBA" id="ARBA00022475"/>
    </source>
</evidence>
<evidence type="ECO:0000256" key="10">
    <source>
        <dbReference type="SAM" id="Phobius"/>
    </source>
</evidence>
<evidence type="ECO:0000313" key="13">
    <source>
        <dbReference type="EMBL" id="MBC3919561.1"/>
    </source>
</evidence>
<dbReference type="Pfam" id="PF17200">
    <property type="entry name" value="sCache_2"/>
    <property type="match status" value="1"/>
</dbReference>
<dbReference type="PROSITE" id="PS50111">
    <property type="entry name" value="CHEMOTAXIS_TRANSDUC_2"/>
    <property type="match status" value="1"/>
</dbReference>
<protein>
    <submittedName>
        <fullName evidence="13">Cache domain-containing protein</fullName>
    </submittedName>
</protein>
<feature type="domain" description="HAMP" evidence="12">
    <location>
        <begin position="215"/>
        <end position="256"/>
    </location>
</feature>
<evidence type="ECO:0000256" key="9">
    <source>
        <dbReference type="SAM" id="MobiDB-lite"/>
    </source>
</evidence>
<keyword evidence="8" id="KW-0807">Transducer</keyword>
<dbReference type="PRINTS" id="PR00260">
    <property type="entry name" value="CHEMTRNSDUCR"/>
</dbReference>
<comment type="subcellular location">
    <subcellularLocation>
        <location evidence="1">Cell membrane</location>
        <topology evidence="1">Multi-pass membrane protein</topology>
    </subcellularLocation>
</comment>
<dbReference type="SMART" id="SM00283">
    <property type="entry name" value="MA"/>
    <property type="match status" value="1"/>
</dbReference>
<evidence type="ECO:0000256" key="7">
    <source>
        <dbReference type="ARBA" id="ARBA00029447"/>
    </source>
</evidence>
<evidence type="ECO:0000256" key="1">
    <source>
        <dbReference type="ARBA" id="ARBA00004651"/>
    </source>
</evidence>
<dbReference type="Gene3D" id="1.10.287.950">
    <property type="entry name" value="Methyl-accepting chemotaxis protein"/>
    <property type="match status" value="1"/>
</dbReference>
<keyword evidence="4 10" id="KW-0812">Transmembrane</keyword>
<dbReference type="PANTHER" id="PTHR43531">
    <property type="entry name" value="PROTEIN ICFG"/>
    <property type="match status" value="1"/>
</dbReference>
<name>A0ABR6ZUJ2_9BURK</name>
<feature type="transmembrane region" description="Helical" evidence="10">
    <location>
        <begin position="6"/>
        <end position="29"/>
    </location>
</feature>
<keyword evidence="6 10" id="KW-0472">Membrane</keyword>
<evidence type="ECO:0000313" key="14">
    <source>
        <dbReference type="Proteomes" id="UP000650424"/>
    </source>
</evidence>
<evidence type="ECO:0000259" key="11">
    <source>
        <dbReference type="PROSITE" id="PS50111"/>
    </source>
</evidence>
<evidence type="ECO:0000256" key="5">
    <source>
        <dbReference type="ARBA" id="ARBA00022989"/>
    </source>
</evidence>